<feature type="transmembrane region" description="Helical" evidence="1">
    <location>
        <begin position="44"/>
        <end position="61"/>
    </location>
</feature>
<feature type="transmembrane region" description="Helical" evidence="1">
    <location>
        <begin position="225"/>
        <end position="242"/>
    </location>
</feature>
<protein>
    <submittedName>
        <fullName evidence="2">TraX protein</fullName>
    </submittedName>
</protein>
<dbReference type="Pfam" id="PF05857">
    <property type="entry name" value="TraX"/>
    <property type="match status" value="1"/>
</dbReference>
<proteinExistence type="predicted"/>
<dbReference type="InterPro" id="IPR008875">
    <property type="entry name" value="TraX"/>
</dbReference>
<dbReference type="Proteomes" id="UP000243778">
    <property type="component" value="Unassembled WGS sequence"/>
</dbReference>
<accession>A0A1H2T799</accession>
<keyword evidence="1" id="KW-1133">Transmembrane helix</keyword>
<gene>
    <name evidence="2" type="ORF">SAMN05216287_0899</name>
</gene>
<reference evidence="3" key="1">
    <citation type="submission" date="2016-10" db="EMBL/GenBank/DDBJ databases">
        <authorList>
            <person name="Varghese N."/>
            <person name="Submissions S."/>
        </authorList>
    </citation>
    <scope>NUCLEOTIDE SEQUENCE [LARGE SCALE GENOMIC DNA]</scope>
    <source>
        <strain evidence="3">NRRL B-59562</strain>
    </source>
</reference>
<feature type="transmembrane region" description="Helical" evidence="1">
    <location>
        <begin position="124"/>
        <end position="143"/>
    </location>
</feature>
<dbReference type="RefSeq" id="WP_090224946.1">
    <property type="nucleotide sequence ID" value="NZ_FNNU01000001.1"/>
</dbReference>
<keyword evidence="3" id="KW-1185">Reference proteome</keyword>
<evidence type="ECO:0000313" key="3">
    <source>
        <dbReference type="Proteomes" id="UP000243778"/>
    </source>
</evidence>
<name>A0A1H2T799_9PSED</name>
<dbReference type="EMBL" id="FNNU01000001">
    <property type="protein sequence ID" value="SDW39833.1"/>
    <property type="molecule type" value="Genomic_DNA"/>
</dbReference>
<dbReference type="AlphaFoldDB" id="A0A1H2T799"/>
<feature type="transmembrane region" description="Helical" evidence="1">
    <location>
        <begin position="99"/>
        <end position="117"/>
    </location>
</feature>
<feature type="transmembrane region" description="Helical" evidence="1">
    <location>
        <begin position="188"/>
        <end position="213"/>
    </location>
</feature>
<sequence>MRGKGGSPAGRDTALDLLKWLALASMLLDHLRFVWPALGWLYPFGRLAFPFFCLAIAANLARNPAAPEPRRLLRYLGALLLFALLAEAPYRLLVGEAATTLNVLPTLALGLSIAQALRGPRRLGLLLGFAALVLAVIGDRWLMFGAAGALLPAACLLVLRRPLWCAALPGLVCLAANRWPPLFAEAAAWQPFALLVLGMCLVAPALGLAVLRADTAIGVPPFRRWGYLLYPGHFLLLAALRVL</sequence>
<evidence type="ECO:0000313" key="2">
    <source>
        <dbReference type="EMBL" id="SDW39833.1"/>
    </source>
</evidence>
<keyword evidence="1" id="KW-0472">Membrane</keyword>
<feature type="transmembrane region" description="Helical" evidence="1">
    <location>
        <begin position="73"/>
        <end position="93"/>
    </location>
</feature>
<keyword evidence="1" id="KW-0812">Transmembrane</keyword>
<dbReference type="OrthoDB" id="5676588at2"/>
<organism evidence="2 3">
    <name type="scientific">Pseudomonas kuykendallii</name>
    <dbReference type="NCBI Taxonomy" id="1007099"/>
    <lineage>
        <taxon>Bacteria</taxon>
        <taxon>Pseudomonadati</taxon>
        <taxon>Pseudomonadota</taxon>
        <taxon>Gammaproteobacteria</taxon>
        <taxon>Pseudomonadales</taxon>
        <taxon>Pseudomonadaceae</taxon>
        <taxon>Pseudomonas</taxon>
    </lineage>
</organism>
<dbReference type="STRING" id="1007099.SAMN05216287_0899"/>
<evidence type="ECO:0000256" key="1">
    <source>
        <dbReference type="SAM" id="Phobius"/>
    </source>
</evidence>